<dbReference type="PANTHER" id="PTHR31827">
    <property type="entry name" value="EMB|CAB89363.1"/>
    <property type="match status" value="1"/>
</dbReference>
<evidence type="ECO:0000313" key="3">
    <source>
        <dbReference type="Proteomes" id="UP000332933"/>
    </source>
</evidence>
<organism evidence="2 3">
    <name type="scientific">Aphanomyces stellatus</name>
    <dbReference type="NCBI Taxonomy" id="120398"/>
    <lineage>
        <taxon>Eukaryota</taxon>
        <taxon>Sar</taxon>
        <taxon>Stramenopiles</taxon>
        <taxon>Oomycota</taxon>
        <taxon>Saprolegniomycetes</taxon>
        <taxon>Saprolegniales</taxon>
        <taxon>Verrucalvaceae</taxon>
        <taxon>Aphanomyces</taxon>
    </lineage>
</organism>
<reference evidence="1" key="2">
    <citation type="submission" date="2019-06" db="EMBL/GenBank/DDBJ databases">
        <title>Genomics analysis of Aphanomyces spp. identifies a new class of oomycete effector associated with host adaptation.</title>
        <authorList>
            <person name="Gaulin E."/>
        </authorList>
    </citation>
    <scope>NUCLEOTIDE SEQUENCE</scope>
    <source>
        <strain evidence="1">CBS 578.67</strain>
    </source>
</reference>
<gene>
    <name evidence="2" type="primary">Aste57867_11832</name>
    <name evidence="1" type="ORF">As57867_011787</name>
    <name evidence="2" type="ORF">ASTE57867_11832</name>
</gene>
<dbReference type="EMBL" id="CAADRA010005336">
    <property type="protein sequence ID" value="VFT88687.1"/>
    <property type="molecule type" value="Genomic_DNA"/>
</dbReference>
<keyword evidence="3" id="KW-1185">Reference proteome</keyword>
<dbReference type="EMBL" id="VJMH01005315">
    <property type="protein sequence ID" value="KAF0697474.1"/>
    <property type="molecule type" value="Genomic_DNA"/>
</dbReference>
<dbReference type="OrthoDB" id="73726at2759"/>
<protein>
    <submittedName>
        <fullName evidence="2">Aste57867_11832 protein</fullName>
    </submittedName>
</protein>
<dbReference type="AlphaFoldDB" id="A0A485KU19"/>
<accession>A0A485KU19</accession>
<reference evidence="2 3" key="1">
    <citation type="submission" date="2019-03" db="EMBL/GenBank/DDBJ databases">
        <authorList>
            <person name="Gaulin E."/>
            <person name="Dumas B."/>
        </authorList>
    </citation>
    <scope>NUCLEOTIDE SEQUENCE [LARGE SCALE GENOMIC DNA]</scope>
    <source>
        <strain evidence="2">CBS 568.67</strain>
    </source>
</reference>
<name>A0A485KU19_9STRA</name>
<dbReference type="PANTHER" id="PTHR31827:SF1">
    <property type="entry name" value="EMB|CAB89363.1"/>
    <property type="match status" value="1"/>
</dbReference>
<sequence length="167" mass="18767">MATESIVPTCLFNDCTAPGPFAGKCDRHRGKVKCQITECFNQVYARHLCVRHGGKLQCQAPGCMANARAHGFCCKHGAKSIKKVCQEPGCDRKARLQNRCASHGGKQHLRAKLEMDWVDDMMNWIEFTIDTPSMAHDKPRFHQGEHDAPLAVPDIVDQVFLEFMIEL</sequence>
<evidence type="ECO:0000313" key="2">
    <source>
        <dbReference type="EMBL" id="VFT88687.1"/>
    </source>
</evidence>
<evidence type="ECO:0000313" key="1">
    <source>
        <dbReference type="EMBL" id="KAF0697474.1"/>
    </source>
</evidence>
<dbReference type="Proteomes" id="UP000332933">
    <property type="component" value="Unassembled WGS sequence"/>
</dbReference>
<proteinExistence type="predicted"/>